<evidence type="ECO:0000256" key="3">
    <source>
        <dbReference type="ARBA" id="ARBA00023014"/>
    </source>
</evidence>
<dbReference type="PANTHER" id="PTHR43578">
    <property type="entry name" value="NADH-QUINONE OXIDOREDUCTASE SUBUNIT F"/>
    <property type="match status" value="1"/>
</dbReference>
<proteinExistence type="predicted"/>
<dbReference type="Pfam" id="PF01257">
    <property type="entry name" value="2Fe-2S_thioredx"/>
    <property type="match status" value="1"/>
</dbReference>
<dbReference type="Proteomes" id="UP001057877">
    <property type="component" value="Chromosome"/>
</dbReference>
<dbReference type="CDD" id="cd02980">
    <property type="entry name" value="TRX_Fd_family"/>
    <property type="match status" value="1"/>
</dbReference>
<organism evidence="4 5">
    <name type="scientific">Paenibacillus spongiae</name>
    <dbReference type="NCBI Taxonomy" id="2909671"/>
    <lineage>
        <taxon>Bacteria</taxon>
        <taxon>Bacillati</taxon>
        <taxon>Bacillota</taxon>
        <taxon>Bacilli</taxon>
        <taxon>Bacillales</taxon>
        <taxon>Paenibacillaceae</taxon>
        <taxon>Paenibacillus</taxon>
    </lineage>
</organism>
<evidence type="ECO:0000313" key="4">
    <source>
        <dbReference type="EMBL" id="UVI29275.1"/>
    </source>
</evidence>
<accession>A0ABY5S8Z9</accession>
<keyword evidence="2" id="KW-0408">Iron</keyword>
<evidence type="ECO:0000313" key="5">
    <source>
        <dbReference type="Proteomes" id="UP001057877"/>
    </source>
</evidence>
<name>A0ABY5S8Z9_9BACL</name>
<dbReference type="InterPro" id="IPR036249">
    <property type="entry name" value="Thioredoxin-like_sf"/>
</dbReference>
<keyword evidence="1" id="KW-0479">Metal-binding</keyword>
<sequence>MAKKSKSEERMERMQHHILVCRGPSCSQASSEEVLIAMRKHVKNENLDETVRITVTDCMLRCSQSPTVVVYPDGVWYQKMTPESAEKIIKEHLLREEIVVEKAQYCLVDGKFVPCKVRKGISK</sequence>
<dbReference type="EMBL" id="CP091430">
    <property type="protein sequence ID" value="UVI29275.1"/>
    <property type="molecule type" value="Genomic_DNA"/>
</dbReference>
<dbReference type="Gene3D" id="3.40.30.10">
    <property type="entry name" value="Glutaredoxin"/>
    <property type="match status" value="1"/>
</dbReference>
<protein>
    <submittedName>
        <fullName evidence="4">(2Fe-2S) ferredoxin domain-containing protein</fullName>
    </submittedName>
</protein>
<evidence type="ECO:0000256" key="1">
    <source>
        <dbReference type="ARBA" id="ARBA00022723"/>
    </source>
</evidence>
<evidence type="ECO:0000256" key="2">
    <source>
        <dbReference type="ARBA" id="ARBA00023004"/>
    </source>
</evidence>
<dbReference type="PANTHER" id="PTHR43578:SF3">
    <property type="entry name" value="NADH-QUINONE OXIDOREDUCTASE SUBUNIT F"/>
    <property type="match status" value="1"/>
</dbReference>
<keyword evidence="5" id="KW-1185">Reference proteome</keyword>
<reference evidence="4" key="1">
    <citation type="submission" date="2022-01" db="EMBL/GenBank/DDBJ databases">
        <title>Paenibacillus spongiae sp. nov., isolated from marine sponge.</title>
        <authorList>
            <person name="Li Z."/>
            <person name="Zhang M."/>
        </authorList>
    </citation>
    <scope>NUCLEOTIDE SEQUENCE</scope>
    <source>
        <strain evidence="4">PHS-Z3</strain>
    </source>
</reference>
<dbReference type="RefSeq" id="WP_258385364.1">
    <property type="nucleotide sequence ID" value="NZ_CP091430.1"/>
</dbReference>
<dbReference type="SUPFAM" id="SSF52833">
    <property type="entry name" value="Thioredoxin-like"/>
    <property type="match status" value="1"/>
</dbReference>
<keyword evidence="3" id="KW-0411">Iron-sulfur</keyword>
<gene>
    <name evidence="4" type="ORF">L1F29_28220</name>
</gene>